<dbReference type="GO" id="GO:0017004">
    <property type="term" value="P:cytochrome complex assembly"/>
    <property type="evidence" value="ECO:0007669"/>
    <property type="project" value="InterPro"/>
</dbReference>
<feature type="transmembrane region" description="Helical" evidence="1">
    <location>
        <begin position="91"/>
        <end position="109"/>
    </location>
</feature>
<feature type="transmembrane region" description="Helical" evidence="1">
    <location>
        <begin position="175"/>
        <end position="198"/>
    </location>
</feature>
<dbReference type="InterPro" id="IPR052372">
    <property type="entry name" value="YpjD/HemX"/>
</dbReference>
<keyword evidence="1" id="KW-0812">Transmembrane</keyword>
<accession>F9ZZD0</accession>
<feature type="transmembrane region" description="Helical" evidence="1">
    <location>
        <begin position="6"/>
        <end position="26"/>
    </location>
</feature>
<organism evidence="3 4">
    <name type="scientific">Methylomonas methanica (strain DSM 25384 / MC09)</name>
    <dbReference type="NCBI Taxonomy" id="857087"/>
    <lineage>
        <taxon>Bacteria</taxon>
        <taxon>Pseudomonadati</taxon>
        <taxon>Pseudomonadota</taxon>
        <taxon>Gammaproteobacteria</taxon>
        <taxon>Methylococcales</taxon>
        <taxon>Methylococcaceae</taxon>
        <taxon>Methylomonas</taxon>
    </lineage>
</organism>
<proteinExistence type="predicted"/>
<dbReference type="InterPro" id="IPR002541">
    <property type="entry name" value="Cyt_c_assembly"/>
</dbReference>
<feature type="domain" description="Cytochrome c assembly protein" evidence="2">
    <location>
        <begin position="46"/>
        <end position="262"/>
    </location>
</feature>
<evidence type="ECO:0000313" key="3">
    <source>
        <dbReference type="EMBL" id="AEG02323.1"/>
    </source>
</evidence>
<feature type="transmembrane region" description="Helical" evidence="1">
    <location>
        <begin position="210"/>
        <end position="228"/>
    </location>
</feature>
<reference evidence="4" key="3">
    <citation type="submission" date="2011-05" db="EMBL/GenBank/DDBJ databases">
        <title>Complete sequence of Methylomonas methanica MC09.</title>
        <authorList>
            <consortium name="US DOE Joint Genome Institute"/>
            <person name="Lucas S."/>
            <person name="Han J."/>
            <person name="Lapidus A."/>
            <person name="Cheng J.-F."/>
            <person name="Goodwin L."/>
            <person name="Pitluck S."/>
            <person name="Peters L."/>
            <person name="Mikhailova N."/>
            <person name="Teshima H."/>
            <person name="Han C."/>
            <person name="Tapia R."/>
            <person name="Land M."/>
            <person name="Hauser L."/>
            <person name="Kyrpides N."/>
            <person name="Ivanova N."/>
            <person name="Pagani I."/>
            <person name="Stein L."/>
            <person name="Woyke T."/>
        </authorList>
    </citation>
    <scope>NUCLEOTIDE SEQUENCE [LARGE SCALE GENOMIC DNA]</scope>
    <source>
        <strain evidence="4">MC09</strain>
    </source>
</reference>
<gene>
    <name evidence="3" type="ordered locus">Metme_3969</name>
</gene>
<feature type="transmembrane region" description="Helical" evidence="1">
    <location>
        <begin position="63"/>
        <end position="84"/>
    </location>
</feature>
<dbReference type="AlphaFoldDB" id="F9ZZD0"/>
<feature type="transmembrane region" description="Helical" evidence="1">
    <location>
        <begin position="125"/>
        <end position="149"/>
    </location>
</feature>
<dbReference type="RefSeq" id="WP_013820539.1">
    <property type="nucleotide sequence ID" value="NC_015572.1"/>
</dbReference>
<dbReference type="GO" id="GO:0020037">
    <property type="term" value="F:heme binding"/>
    <property type="evidence" value="ECO:0007669"/>
    <property type="project" value="InterPro"/>
</dbReference>
<evidence type="ECO:0000259" key="2">
    <source>
        <dbReference type="Pfam" id="PF01578"/>
    </source>
</evidence>
<feature type="transmembrane region" description="Helical" evidence="1">
    <location>
        <begin position="240"/>
        <end position="263"/>
    </location>
</feature>
<reference key="2">
    <citation type="submission" date="2011-05" db="EMBL/GenBank/DDBJ databases">
        <title>Complete genome sequence of the aerobic marine methanotroph Methylomonas methanica MC09.</title>
        <authorList>
            <person name="Boden R."/>
            <person name="Cunliffe M."/>
            <person name="Scanlan J."/>
            <person name="Moussard H."/>
            <person name="Kits K.D."/>
            <person name="Klotz M."/>
            <person name="Jetten M."/>
            <person name="Vuilleumier S."/>
            <person name="Han J."/>
            <person name="Peters L."/>
            <person name="Mikhailova N."/>
            <person name="Teshima H."/>
            <person name="Tapia R."/>
            <person name="Kyrpides N."/>
            <person name="Ivanova N."/>
            <person name="Pagani I."/>
            <person name="Cheng J.-F."/>
            <person name="Goodwin L."/>
            <person name="Han C."/>
            <person name="Hauser L."/>
            <person name="Land M."/>
            <person name="Lapidus A."/>
            <person name="Lucas S."/>
            <person name="Pitluck S."/>
            <person name="Woyke T."/>
            <person name="Stein L.Y."/>
            <person name="Murrell C."/>
        </authorList>
    </citation>
    <scope>NUCLEOTIDE SEQUENCE</scope>
    <source>
        <strain>MC09</strain>
    </source>
</reference>
<dbReference type="STRING" id="857087.Metme_3969"/>
<name>F9ZZD0_METMM</name>
<keyword evidence="1" id="KW-1133">Transmembrane helix</keyword>
<keyword evidence="1" id="KW-0472">Membrane</keyword>
<dbReference type="OrthoDB" id="9780793at2"/>
<dbReference type="PANTHER" id="PTHR38034:SF1">
    <property type="entry name" value="INNER MEMBRANE PROTEIN YPJD"/>
    <property type="match status" value="1"/>
</dbReference>
<dbReference type="eggNOG" id="COG4137">
    <property type="taxonomic scope" value="Bacteria"/>
</dbReference>
<dbReference type="Pfam" id="PF01578">
    <property type="entry name" value="Cytochrom_C_asm"/>
    <property type="match status" value="1"/>
</dbReference>
<sequence length="266" mass="29871">MNSIIVGSLSVLSYTIASILIFRELITRCEQHRNSIRLAWSGAILHGIYISQIFQRFNGFNFSFFNAAALVALFIVLLLLIAALDKPVEKLGIAIFPLAGVLLGLDMVFPEKNHPISTQNWEMTIHILSSITAFSLLNIAALQAILLAIQDQQLRSHNPQRLITALPPLQAMETLLFQMIGVGLFFLTVSLLSGFFFIEDLFAQHLVHKTVLSIIAWIIFSSLLLGRMRYGWRGNTAIQWTLIGFVLLLLAYFGSKLVLEFILNRI</sequence>
<reference evidence="3 4" key="1">
    <citation type="journal article" date="2011" name="J. Bacteriol.">
        <title>Complete Genome Sequence of the Aerobic Marine Methanotroph Methylomonas methanica MC09.</title>
        <authorList>
            <person name="Boden R."/>
            <person name="Cunliffe M."/>
            <person name="Scanlan J."/>
            <person name="Moussard H."/>
            <person name="Kits K.D."/>
            <person name="Klotz M.G."/>
            <person name="Jetten M.S."/>
            <person name="Vuilleumier S."/>
            <person name="Han J."/>
            <person name="Peters L."/>
            <person name="Mikhailova N."/>
            <person name="Teshima H."/>
            <person name="Tapia R."/>
            <person name="Kyrpides N."/>
            <person name="Ivanova N."/>
            <person name="Pagani I."/>
            <person name="Cheng J.F."/>
            <person name="Goodwin L."/>
            <person name="Han C."/>
            <person name="Hauser L."/>
            <person name="Land M.L."/>
            <person name="Lapidus A."/>
            <person name="Lucas S."/>
            <person name="Pitluck S."/>
            <person name="Woyke T."/>
            <person name="Stein L."/>
            <person name="Murrell J.C."/>
        </authorList>
    </citation>
    <scope>NUCLEOTIDE SEQUENCE [LARGE SCALE GENOMIC DNA]</scope>
    <source>
        <strain evidence="3 4">MC09</strain>
    </source>
</reference>
<dbReference type="HOGENOM" id="CLU_049710_1_0_6"/>
<keyword evidence="4" id="KW-1185">Reference proteome</keyword>
<dbReference type="KEGG" id="mmt:Metme_3969"/>
<protein>
    <submittedName>
        <fullName evidence="3">Cytochrome c assembly protein</fullName>
    </submittedName>
</protein>
<evidence type="ECO:0000313" key="4">
    <source>
        <dbReference type="Proteomes" id="UP000008888"/>
    </source>
</evidence>
<evidence type="ECO:0000256" key="1">
    <source>
        <dbReference type="SAM" id="Phobius"/>
    </source>
</evidence>
<dbReference type="PANTHER" id="PTHR38034">
    <property type="entry name" value="INNER MEMBRANE PROTEIN YPJD"/>
    <property type="match status" value="1"/>
</dbReference>
<dbReference type="GO" id="GO:0005886">
    <property type="term" value="C:plasma membrane"/>
    <property type="evidence" value="ECO:0007669"/>
    <property type="project" value="TreeGrafter"/>
</dbReference>
<dbReference type="EMBL" id="CP002738">
    <property type="protein sequence ID" value="AEG02323.1"/>
    <property type="molecule type" value="Genomic_DNA"/>
</dbReference>
<dbReference type="Proteomes" id="UP000008888">
    <property type="component" value="Chromosome"/>
</dbReference>